<evidence type="ECO:0000313" key="3">
    <source>
        <dbReference type="RefSeq" id="XP_060550619.1"/>
    </source>
</evidence>
<accession>A0ABM3ZQG5</accession>
<proteinExistence type="predicted"/>
<dbReference type="RefSeq" id="XP_060550619.1">
    <property type="nucleotide sequence ID" value="XM_060694636.1"/>
</dbReference>
<sequence>MTIKSHESIVSPSSSIGGGDIIHSVTVGQEGAEHRKTASQSSMPSLVSFHTMETTNMLAPTGRVKGTPTIETSSTTTSKENMVYTTNVYTKSETATSSIKSTVPSNFSTISSTKAMSTSEATTLETKTPQSTAYSTPLPETTRFESVTSETTTKHSITTQFLATSPEATTPESIISEAASSPMSQCLLRHQQRAQ</sequence>
<organism evidence="2 3">
    <name type="scientific">Pantherophis guttatus</name>
    <name type="common">Corn snake</name>
    <name type="synonym">Elaphe guttata</name>
    <dbReference type="NCBI Taxonomy" id="94885"/>
    <lineage>
        <taxon>Eukaryota</taxon>
        <taxon>Metazoa</taxon>
        <taxon>Chordata</taxon>
        <taxon>Craniata</taxon>
        <taxon>Vertebrata</taxon>
        <taxon>Euteleostomi</taxon>
        <taxon>Lepidosauria</taxon>
        <taxon>Squamata</taxon>
        <taxon>Bifurcata</taxon>
        <taxon>Unidentata</taxon>
        <taxon>Episquamata</taxon>
        <taxon>Toxicofera</taxon>
        <taxon>Serpentes</taxon>
        <taxon>Colubroidea</taxon>
        <taxon>Colubridae</taxon>
        <taxon>Colubrinae</taxon>
        <taxon>Pantherophis</taxon>
    </lineage>
</organism>
<evidence type="ECO:0000256" key="1">
    <source>
        <dbReference type="SAM" id="MobiDB-lite"/>
    </source>
</evidence>
<reference evidence="3" key="1">
    <citation type="submission" date="2025-08" db="UniProtKB">
        <authorList>
            <consortium name="RefSeq"/>
        </authorList>
    </citation>
    <scope>IDENTIFICATION</scope>
    <source>
        <tissue evidence="3">Blood</tissue>
    </source>
</reference>
<evidence type="ECO:0000313" key="2">
    <source>
        <dbReference type="Proteomes" id="UP001652622"/>
    </source>
</evidence>
<dbReference type="Proteomes" id="UP001652622">
    <property type="component" value="Unplaced"/>
</dbReference>
<feature type="region of interest" description="Disordered" evidence="1">
    <location>
        <begin position="118"/>
        <end position="137"/>
    </location>
</feature>
<name>A0ABM3ZQG5_PANGU</name>
<gene>
    <name evidence="3" type="primary">LOC132712597</name>
</gene>
<protein>
    <submittedName>
        <fullName evidence="3">Uncharacterized protein LOC132712597</fullName>
    </submittedName>
</protein>
<keyword evidence="2" id="KW-1185">Reference proteome</keyword>
<feature type="region of interest" description="Disordered" evidence="1">
    <location>
        <begin position="1"/>
        <end position="21"/>
    </location>
</feature>
<dbReference type="GeneID" id="132712597"/>